<protein>
    <submittedName>
        <fullName evidence="2">Uncharacterized protein</fullName>
    </submittedName>
</protein>
<evidence type="ECO:0000256" key="1">
    <source>
        <dbReference type="SAM" id="MobiDB-lite"/>
    </source>
</evidence>
<dbReference type="Proteomes" id="UP000279271">
    <property type="component" value="Unassembled WGS sequence"/>
</dbReference>
<dbReference type="EMBL" id="QOKY01000154">
    <property type="protein sequence ID" value="RMZ56174.1"/>
    <property type="molecule type" value="Genomic_DNA"/>
</dbReference>
<name>A0A3M7L278_AUXPR</name>
<sequence>MAPLTTYFKDEEDCLGFPIWVAELELIVGSARGSSRPDSIACLALLHKLVATLARAGREEVRAHQRRCEDAVLHVLLKGAPPSVRRLLCAVLSRLYAQGDTLPLYSRVSSLQLFLGTREAQGRETGDAIRLGALEALTALYADHGGLLSIGVQDTVALAARPATARCLRALHALASSPAATAAVHQAVTDNLARPGAGRGWALRCGAAVLAPSLDAARAAMLAGPQGMRGASDALAGLRSAARLAVLTANAAAVAGRPDLQPALLGRLLPVLVAAGEAEAGSSSQSLPRAARALATQLAAAPATAAPFSAAVAAAAPELRARLAAALQRGAEAGETPAAGRDEGEGTAAVPRPAIALKSFGGGGLARPPAFSRSAGVKASLGPADNSDEDGWGDD</sequence>
<evidence type="ECO:0000313" key="3">
    <source>
        <dbReference type="Proteomes" id="UP000279271"/>
    </source>
</evidence>
<dbReference type="PANTHER" id="PTHR46975:SF2">
    <property type="entry name" value="PROTEIN SWEETIE"/>
    <property type="match status" value="1"/>
</dbReference>
<organism evidence="2 3">
    <name type="scientific">Auxenochlorella protothecoides</name>
    <name type="common">Green microalga</name>
    <name type="synonym">Chlorella protothecoides</name>
    <dbReference type="NCBI Taxonomy" id="3075"/>
    <lineage>
        <taxon>Eukaryota</taxon>
        <taxon>Viridiplantae</taxon>
        <taxon>Chlorophyta</taxon>
        <taxon>core chlorophytes</taxon>
        <taxon>Trebouxiophyceae</taxon>
        <taxon>Chlorellales</taxon>
        <taxon>Chlorellaceae</taxon>
        <taxon>Auxenochlorella</taxon>
    </lineage>
</organism>
<evidence type="ECO:0000313" key="2">
    <source>
        <dbReference type="EMBL" id="RMZ56174.1"/>
    </source>
</evidence>
<comment type="caution">
    <text evidence="2">The sequence shown here is derived from an EMBL/GenBank/DDBJ whole genome shotgun (WGS) entry which is preliminary data.</text>
</comment>
<reference evidence="3" key="1">
    <citation type="journal article" date="2018" name="Algal Res.">
        <title>Characterization of plant carbon substrate utilization by Auxenochlorella protothecoides.</title>
        <authorList>
            <person name="Vogler B.W."/>
            <person name="Starkenburg S.R."/>
            <person name="Sudasinghe N."/>
            <person name="Schambach J.Y."/>
            <person name="Rollin J.A."/>
            <person name="Pattathil S."/>
            <person name="Barry A.N."/>
        </authorList>
    </citation>
    <scope>NUCLEOTIDE SEQUENCE [LARGE SCALE GENOMIC DNA]</scope>
    <source>
        <strain evidence="3">UTEX 25</strain>
    </source>
</reference>
<dbReference type="GO" id="GO:0005975">
    <property type="term" value="P:carbohydrate metabolic process"/>
    <property type="evidence" value="ECO:0007669"/>
    <property type="project" value="InterPro"/>
</dbReference>
<feature type="region of interest" description="Disordered" evidence="1">
    <location>
        <begin position="333"/>
        <end position="352"/>
    </location>
</feature>
<dbReference type="PANTHER" id="PTHR46975">
    <property type="entry name" value="PROTEIN SWEETIE"/>
    <property type="match status" value="1"/>
</dbReference>
<dbReference type="InterPro" id="IPR044218">
    <property type="entry name" value="SWEETIE"/>
</dbReference>
<gene>
    <name evidence="2" type="ORF">APUTEX25_004598</name>
</gene>
<accession>A0A3M7L278</accession>
<proteinExistence type="predicted"/>
<dbReference type="AlphaFoldDB" id="A0A3M7L278"/>
<feature type="compositionally biased region" description="Acidic residues" evidence="1">
    <location>
        <begin position="386"/>
        <end position="395"/>
    </location>
</feature>
<feature type="region of interest" description="Disordered" evidence="1">
    <location>
        <begin position="371"/>
        <end position="395"/>
    </location>
</feature>